<keyword evidence="5" id="KW-0496">Mitochondrion</keyword>
<feature type="region of interest" description="Disordered" evidence="14">
    <location>
        <begin position="329"/>
        <end position="398"/>
    </location>
</feature>
<keyword evidence="11" id="KW-0804">Transcription</keyword>
<evidence type="ECO:0000256" key="2">
    <source>
        <dbReference type="ARBA" id="ARBA00004141"/>
    </source>
</evidence>
<evidence type="ECO:0000256" key="12">
    <source>
        <dbReference type="ARBA" id="ARBA00023242"/>
    </source>
</evidence>
<comment type="caution">
    <text evidence="16">The sequence shown here is derived from an EMBL/GenBank/DDBJ whole genome shotgun (WGS) entry which is preliminary data.</text>
</comment>
<organism evidence="16 17">
    <name type="scientific">Colletotrichum siamense</name>
    <name type="common">Anthracnose fungus</name>
    <dbReference type="NCBI Taxonomy" id="690259"/>
    <lineage>
        <taxon>Eukaryota</taxon>
        <taxon>Fungi</taxon>
        <taxon>Dikarya</taxon>
        <taxon>Ascomycota</taxon>
        <taxon>Pezizomycotina</taxon>
        <taxon>Sordariomycetes</taxon>
        <taxon>Hypocreomycetidae</taxon>
        <taxon>Glomerellales</taxon>
        <taxon>Glomerellaceae</taxon>
        <taxon>Colletotrichum</taxon>
        <taxon>Colletotrichum gloeosporioides species complex</taxon>
    </lineage>
</organism>
<feature type="repeat" description="Solcar" evidence="13">
    <location>
        <begin position="8"/>
        <end position="91"/>
    </location>
</feature>
<evidence type="ECO:0000313" key="17">
    <source>
        <dbReference type="Proteomes" id="UP000711996"/>
    </source>
</evidence>
<dbReference type="CDD" id="cd12148">
    <property type="entry name" value="fungal_TF_MHR"/>
    <property type="match status" value="1"/>
</dbReference>
<dbReference type="EMBL" id="QPMT01000003">
    <property type="protein sequence ID" value="KAF4865449.1"/>
    <property type="molecule type" value="Genomic_DNA"/>
</dbReference>
<evidence type="ECO:0000256" key="11">
    <source>
        <dbReference type="ARBA" id="ARBA00023163"/>
    </source>
</evidence>
<evidence type="ECO:0000256" key="7">
    <source>
        <dbReference type="ARBA" id="ARBA00022989"/>
    </source>
</evidence>
<keyword evidence="9" id="KW-0238">DNA-binding</keyword>
<dbReference type="GO" id="GO:0045944">
    <property type="term" value="P:positive regulation of transcription by RNA polymerase II"/>
    <property type="evidence" value="ECO:0007669"/>
    <property type="project" value="TreeGrafter"/>
</dbReference>
<dbReference type="InterPro" id="IPR007219">
    <property type="entry name" value="XnlR_reg_dom"/>
</dbReference>
<feature type="repeat" description="Solcar" evidence="13">
    <location>
        <begin position="104"/>
        <end position="189"/>
    </location>
</feature>
<dbReference type="InterPro" id="IPR001138">
    <property type="entry name" value="Zn2Cys6_DnaBD"/>
</dbReference>
<dbReference type="GO" id="GO:0006351">
    <property type="term" value="P:DNA-templated transcription"/>
    <property type="evidence" value="ECO:0007669"/>
    <property type="project" value="InterPro"/>
</dbReference>
<keyword evidence="6" id="KW-0862">Zinc</keyword>
<dbReference type="PANTHER" id="PTHR47782">
    <property type="entry name" value="ZN(II)2CYS6 TRANSCRIPTION FACTOR (EUROFUNG)-RELATED"/>
    <property type="match status" value="1"/>
</dbReference>
<keyword evidence="17" id="KW-1185">Reference proteome</keyword>
<evidence type="ECO:0000256" key="14">
    <source>
        <dbReference type="SAM" id="MobiDB-lite"/>
    </source>
</evidence>
<keyword evidence="7" id="KW-1133">Transmembrane helix</keyword>
<dbReference type="PROSITE" id="PS50920">
    <property type="entry name" value="SOLCAR"/>
    <property type="match status" value="3"/>
</dbReference>
<protein>
    <submittedName>
        <fullName evidence="16">Mitochondrial tricarboxylate transporter 1</fullName>
    </submittedName>
</protein>
<dbReference type="Pfam" id="PF00153">
    <property type="entry name" value="Mito_carr"/>
    <property type="match status" value="3"/>
</dbReference>
<evidence type="ECO:0000256" key="10">
    <source>
        <dbReference type="ARBA" id="ARBA00023136"/>
    </source>
</evidence>
<evidence type="ECO:0000256" key="5">
    <source>
        <dbReference type="ARBA" id="ARBA00022792"/>
    </source>
</evidence>
<evidence type="ECO:0000256" key="4">
    <source>
        <dbReference type="ARBA" id="ARBA00022723"/>
    </source>
</evidence>
<evidence type="ECO:0000256" key="1">
    <source>
        <dbReference type="ARBA" id="ARBA00004123"/>
    </source>
</evidence>
<feature type="repeat" description="Solcar" evidence="13">
    <location>
        <begin position="199"/>
        <end position="285"/>
    </location>
</feature>
<dbReference type="InterPro" id="IPR018108">
    <property type="entry name" value="MCP_transmembrane"/>
</dbReference>
<evidence type="ECO:0000259" key="15">
    <source>
        <dbReference type="SMART" id="SM00906"/>
    </source>
</evidence>
<dbReference type="InterPro" id="IPR052202">
    <property type="entry name" value="Yeast_MetPath_Reg"/>
</dbReference>
<evidence type="ECO:0000256" key="13">
    <source>
        <dbReference type="PROSITE-ProRule" id="PRU00282"/>
    </source>
</evidence>
<dbReference type="AlphaFoldDB" id="A0A9P5KA17"/>
<gene>
    <name evidence="16" type="primary">MTT1</name>
    <name evidence="16" type="ORF">CGCSCA2_v001631</name>
</gene>
<sequence length="1065" mass="116238">MSRSNTSPTPLQSVVAGAAAGGVESLVTYPTEYIKTRKQLLSSSESPLRILVSAVRTSGPGVLYTGASAFCVSNASKSGVRFFTFDAIRNKLPQDAQTGKPTKVANMLAGVAAGVAESVTVVTPGENIKTKIVEDRAGARRFKSTSHAIRSIVAMEGLGGLFRGILPVTLKQGSNALVRFTSYNALLDVISPPMELRGKGSLAPVFAGATAGIVTVYATMPFDVVKTKMQALEGANVHRGTWQCASAIVQDSGVSGLWKGTTPRLARLSCDGEVPACTNCAKAGETCLDVDSQNSGLLVPRNFASAARARIQWLEDIIKSRLPDVDLSTGPQIDAFPDPKGSAAVGGGGDLEDDNVSTPSPRSGRAGSQPTGRTASLGSQRQSLKRPAEAAGSYDHDEQFPDRAHSVAMNLGMLSLNSDSSQKHYLGSSSGVLFTNLIGASPSSAGSTPAALLEDVQAQGPSSEWYDTSVPTDISKQYNRSLHIFLRQELPRKEDAIKLVHTYVRWMHPDYPVLEPTSLLSALDALYSTFSCSLDDDPFPHGWPSTMQAFRWNGRQRLPGDQGVHSVPMPVVAFILFMVFNIAAIVKVRGRVYEFPPERFYRAALHFSKDCFSQISLSSIQALVVLIVHSMLTPAEVNLWTLIHIALAHCVELGIHREPLNTIEPADFENQQIRRLTFFTIYSLDRSVSSIQGRPLGFRDETFDIKLPESPPTHPGSTSGTIPLSFSAAVLRFARYQFELDRMVSDVKLQLYHLPCDSAWFPLPQNPPAQQARIKEELVDWWDRVSSETFDFPGIDSRQRRMWQIKLKVKYHTTMVMLFQPSQAIRNPSPESLQVCFNNAASILHDYQALHDMQGLHHGWRTVQNIFAAGATLIYSFWTCSTVRQNASTADLSKSLRTCSSLLTVGGEWWPSVKKGQRSFGAIVDLTIRKLYTGNMPSKNPRLYMPLGADRLEDGQNALDHADGGHSVYDATAQQADLAHIPLNGTDAAWHQMPGSSAVAMAHSQDAVHWQGVYPEPPFHGGSNDYVPEIETFLADFDKSEFSWSFPLAGIGDPYEMGNFPNPSY</sequence>
<evidence type="ECO:0000313" key="16">
    <source>
        <dbReference type="EMBL" id="KAF4865449.1"/>
    </source>
</evidence>
<keyword evidence="3 13" id="KW-0812">Transmembrane</keyword>
<dbReference type="GO" id="GO:0005634">
    <property type="term" value="C:nucleus"/>
    <property type="evidence" value="ECO:0007669"/>
    <property type="project" value="UniProtKB-SubCell"/>
</dbReference>
<dbReference type="SUPFAM" id="SSF103506">
    <property type="entry name" value="Mitochondrial carrier"/>
    <property type="match status" value="1"/>
</dbReference>
<proteinExistence type="predicted"/>
<dbReference type="CDD" id="cd00067">
    <property type="entry name" value="GAL4"/>
    <property type="match status" value="1"/>
</dbReference>
<evidence type="ECO:0000256" key="3">
    <source>
        <dbReference type="ARBA" id="ARBA00022692"/>
    </source>
</evidence>
<dbReference type="GO" id="GO:0016020">
    <property type="term" value="C:membrane"/>
    <property type="evidence" value="ECO:0007669"/>
    <property type="project" value="UniProtKB-SubCell"/>
</dbReference>
<dbReference type="OrthoDB" id="25921at2759"/>
<accession>A0A9P5KA17</accession>
<keyword evidence="5" id="KW-0999">Mitochondrion inner membrane</keyword>
<name>A0A9P5KA17_COLSI</name>
<dbReference type="Proteomes" id="UP000711996">
    <property type="component" value="Unassembled WGS sequence"/>
</dbReference>
<dbReference type="GO" id="GO:0000981">
    <property type="term" value="F:DNA-binding transcription factor activity, RNA polymerase II-specific"/>
    <property type="evidence" value="ECO:0007669"/>
    <property type="project" value="InterPro"/>
</dbReference>
<evidence type="ECO:0000256" key="8">
    <source>
        <dbReference type="ARBA" id="ARBA00023015"/>
    </source>
</evidence>
<keyword evidence="8" id="KW-0805">Transcription regulation</keyword>
<reference evidence="16" key="1">
    <citation type="submission" date="2019-06" db="EMBL/GenBank/DDBJ databases">
        <authorList>
            <person name="Gan P."/>
            <person name="Shirasu K."/>
        </authorList>
    </citation>
    <scope>NUCLEOTIDE SEQUENCE [LARGE SCALE GENOMIC DNA]</scope>
    <source>
        <strain evidence="16">CAD2</strain>
    </source>
</reference>
<dbReference type="InterPro" id="IPR023395">
    <property type="entry name" value="MCP_dom_sf"/>
</dbReference>
<keyword evidence="12" id="KW-0539">Nucleus</keyword>
<dbReference type="Gene3D" id="1.50.40.10">
    <property type="entry name" value="Mitochondrial carrier domain"/>
    <property type="match status" value="1"/>
</dbReference>
<keyword evidence="4" id="KW-0479">Metal-binding</keyword>
<dbReference type="GO" id="GO:0008270">
    <property type="term" value="F:zinc ion binding"/>
    <property type="evidence" value="ECO:0007669"/>
    <property type="project" value="InterPro"/>
</dbReference>
<evidence type="ECO:0000256" key="9">
    <source>
        <dbReference type="ARBA" id="ARBA00023125"/>
    </source>
</evidence>
<comment type="subcellular location">
    <subcellularLocation>
        <location evidence="2">Membrane</location>
        <topology evidence="2">Multi-pass membrane protein</topology>
    </subcellularLocation>
    <subcellularLocation>
        <location evidence="1">Nucleus</location>
    </subcellularLocation>
</comment>
<feature type="compositionally biased region" description="Polar residues" evidence="14">
    <location>
        <begin position="356"/>
        <end position="382"/>
    </location>
</feature>
<dbReference type="SMART" id="SM00906">
    <property type="entry name" value="Fungal_trans"/>
    <property type="match status" value="1"/>
</dbReference>
<dbReference type="PANTHER" id="PTHR47782:SF1">
    <property type="entry name" value="PYRIMIDINE PATHWAY REGULATORY PROTEIN 1"/>
    <property type="match status" value="1"/>
</dbReference>
<keyword evidence="10 13" id="KW-0472">Membrane</keyword>
<dbReference type="Pfam" id="PF04082">
    <property type="entry name" value="Fungal_trans"/>
    <property type="match status" value="1"/>
</dbReference>
<feature type="domain" description="Xylanolytic transcriptional activator regulatory" evidence="15">
    <location>
        <begin position="639"/>
        <end position="714"/>
    </location>
</feature>
<evidence type="ECO:0000256" key="6">
    <source>
        <dbReference type="ARBA" id="ARBA00022833"/>
    </source>
</evidence>
<dbReference type="GO" id="GO:0043565">
    <property type="term" value="F:sequence-specific DNA binding"/>
    <property type="evidence" value="ECO:0007669"/>
    <property type="project" value="TreeGrafter"/>
</dbReference>